<dbReference type="Proteomes" id="UP000320839">
    <property type="component" value="Chromosome"/>
</dbReference>
<evidence type="ECO:0000313" key="2">
    <source>
        <dbReference type="EMBL" id="QDV20514.1"/>
    </source>
</evidence>
<dbReference type="AlphaFoldDB" id="A0A518FVZ3"/>
<reference evidence="2 3" key="1">
    <citation type="submission" date="2019-02" db="EMBL/GenBank/DDBJ databases">
        <title>Deep-cultivation of Planctomycetes and their phenomic and genomic characterization uncovers novel biology.</title>
        <authorList>
            <person name="Wiegand S."/>
            <person name="Jogler M."/>
            <person name="Boedeker C."/>
            <person name="Pinto D."/>
            <person name="Vollmers J."/>
            <person name="Rivas-Marin E."/>
            <person name="Kohn T."/>
            <person name="Peeters S.H."/>
            <person name="Heuer A."/>
            <person name="Rast P."/>
            <person name="Oberbeckmann S."/>
            <person name="Bunk B."/>
            <person name="Jeske O."/>
            <person name="Meyerdierks A."/>
            <person name="Storesund J.E."/>
            <person name="Kallscheuer N."/>
            <person name="Luecker S."/>
            <person name="Lage O.M."/>
            <person name="Pohl T."/>
            <person name="Merkel B.J."/>
            <person name="Hornburger P."/>
            <person name="Mueller R.-W."/>
            <person name="Bruemmer F."/>
            <person name="Labrenz M."/>
            <person name="Spormann A.M."/>
            <person name="Op den Camp H."/>
            <person name="Overmann J."/>
            <person name="Amann R."/>
            <person name="Jetten M.S.M."/>
            <person name="Mascher T."/>
            <person name="Medema M.H."/>
            <person name="Devos D.P."/>
            <person name="Kaster A.-K."/>
            <person name="Ovreas L."/>
            <person name="Rohde M."/>
            <person name="Galperin M.Y."/>
            <person name="Jogler C."/>
        </authorList>
    </citation>
    <scope>NUCLEOTIDE SEQUENCE [LARGE SCALE GENOMIC DNA]</scope>
    <source>
        <strain evidence="2 3">Pan153</strain>
    </source>
</reference>
<name>A0A518FVZ3_9PLAN</name>
<evidence type="ECO:0000256" key="1">
    <source>
        <dbReference type="SAM" id="Phobius"/>
    </source>
</evidence>
<protein>
    <submittedName>
        <fullName evidence="2">Uncharacterized protein</fullName>
    </submittedName>
</protein>
<feature type="transmembrane region" description="Helical" evidence="1">
    <location>
        <begin position="28"/>
        <end position="46"/>
    </location>
</feature>
<accession>A0A518FVZ3</accession>
<keyword evidence="1" id="KW-0472">Membrane</keyword>
<keyword evidence="1" id="KW-1133">Transmembrane helix</keyword>
<keyword evidence="1" id="KW-0812">Transmembrane</keyword>
<organism evidence="2 3">
    <name type="scientific">Gimesia panareensis</name>
    <dbReference type="NCBI Taxonomy" id="2527978"/>
    <lineage>
        <taxon>Bacteria</taxon>
        <taxon>Pseudomonadati</taxon>
        <taxon>Planctomycetota</taxon>
        <taxon>Planctomycetia</taxon>
        <taxon>Planctomycetales</taxon>
        <taxon>Planctomycetaceae</taxon>
        <taxon>Gimesia</taxon>
    </lineage>
</organism>
<proteinExistence type="predicted"/>
<dbReference type="EMBL" id="CP036317">
    <property type="protein sequence ID" value="QDV20514.1"/>
    <property type="molecule type" value="Genomic_DNA"/>
</dbReference>
<evidence type="ECO:0000313" key="3">
    <source>
        <dbReference type="Proteomes" id="UP000320839"/>
    </source>
</evidence>
<gene>
    <name evidence="2" type="ORF">Pan153_51890</name>
</gene>
<sequence>MLNRSVTRLTLFEKSEDHAEFMRVNEETGQIITLLILSLCVIFYHGPQRYGN</sequence>